<evidence type="ECO:0000256" key="2">
    <source>
        <dbReference type="ARBA" id="ARBA00023012"/>
    </source>
</evidence>
<dbReference type="Proteomes" id="UP000002875">
    <property type="component" value="Chromosome"/>
</dbReference>
<dbReference type="Gene3D" id="3.40.50.2300">
    <property type="match status" value="1"/>
</dbReference>
<name>A0ABM5N5Z3_EMTOG</name>
<evidence type="ECO:0000259" key="4">
    <source>
        <dbReference type="PROSITE" id="PS50110"/>
    </source>
</evidence>
<keyword evidence="6" id="KW-1185">Reference proteome</keyword>
<dbReference type="InterPro" id="IPR011006">
    <property type="entry name" value="CheY-like_superfamily"/>
</dbReference>
<feature type="modified residue" description="4-aspartylphosphate" evidence="3">
    <location>
        <position position="57"/>
    </location>
</feature>
<dbReference type="EMBL" id="CP002961">
    <property type="protein sequence ID" value="AFK04931.1"/>
    <property type="molecule type" value="Genomic_DNA"/>
</dbReference>
<dbReference type="RefSeq" id="WP_015030619.1">
    <property type="nucleotide sequence ID" value="NC_018748.1"/>
</dbReference>
<evidence type="ECO:0000256" key="3">
    <source>
        <dbReference type="PROSITE-ProRule" id="PRU00169"/>
    </source>
</evidence>
<gene>
    <name evidence="5" type="ordered locus">Emtol_3805</name>
</gene>
<protein>
    <submittedName>
        <fullName evidence="5">Response regulator receiver protein</fullName>
    </submittedName>
</protein>
<dbReference type="PANTHER" id="PTHR44591:SF14">
    <property type="entry name" value="PROTEIN PILG"/>
    <property type="match status" value="1"/>
</dbReference>
<sequence length="129" mass="14573">MNIQKNIKVLIVDDEPNILLSLEFLMKKEGFIVFIARDGEEAFDIINREKPRIVLLDIMMPKVDGYEVCKFIKSNKDTSDTKVVFLSAKSKEADIEKGYSIGADLYIPKPFSTRDLVKKINMMAAGVVA</sequence>
<organism evidence="5 6">
    <name type="scientific">Emticicia oligotrophica (strain DSM 17448 / CIP 109782 / MTCC 6937 / GPTSA100-15)</name>
    <dbReference type="NCBI Taxonomy" id="929562"/>
    <lineage>
        <taxon>Bacteria</taxon>
        <taxon>Pseudomonadati</taxon>
        <taxon>Bacteroidota</taxon>
        <taxon>Cytophagia</taxon>
        <taxon>Cytophagales</taxon>
        <taxon>Leadbetterellaceae</taxon>
        <taxon>Emticicia</taxon>
    </lineage>
</organism>
<dbReference type="SUPFAM" id="SSF52172">
    <property type="entry name" value="CheY-like"/>
    <property type="match status" value="1"/>
</dbReference>
<dbReference type="Pfam" id="PF00072">
    <property type="entry name" value="Response_reg"/>
    <property type="match status" value="1"/>
</dbReference>
<dbReference type="PROSITE" id="PS50110">
    <property type="entry name" value="RESPONSE_REGULATORY"/>
    <property type="match status" value="1"/>
</dbReference>
<dbReference type="InterPro" id="IPR001789">
    <property type="entry name" value="Sig_transdc_resp-reg_receiver"/>
</dbReference>
<dbReference type="SMART" id="SM00448">
    <property type="entry name" value="REC"/>
    <property type="match status" value="1"/>
</dbReference>
<reference evidence="5 6" key="1">
    <citation type="submission" date="2011-07" db="EMBL/GenBank/DDBJ databases">
        <title>The complete genome of chromosome of Emticicia oligotrophica DSM 17448.</title>
        <authorList>
            <consortium name="US DOE Joint Genome Institute (JGI-PGF)"/>
            <person name="Lucas S."/>
            <person name="Han J."/>
            <person name="Lapidus A."/>
            <person name="Bruce D."/>
            <person name="Goodwin L."/>
            <person name="Pitluck S."/>
            <person name="Peters L."/>
            <person name="Kyrpides N."/>
            <person name="Mavromatis K."/>
            <person name="Ivanova N."/>
            <person name="Ovchinnikova G."/>
            <person name="Teshima H."/>
            <person name="Detter J.C."/>
            <person name="Tapia R."/>
            <person name="Han C."/>
            <person name="Land M."/>
            <person name="Hauser L."/>
            <person name="Markowitz V."/>
            <person name="Cheng J.-F."/>
            <person name="Hugenholtz P."/>
            <person name="Woyke T."/>
            <person name="Wu D."/>
            <person name="Tindall B."/>
            <person name="Pomrenke H."/>
            <person name="Brambilla E."/>
            <person name="Klenk H.-P."/>
            <person name="Eisen J.A."/>
        </authorList>
    </citation>
    <scope>NUCLEOTIDE SEQUENCE [LARGE SCALE GENOMIC DNA]</scope>
    <source>
        <strain evidence="5 6">DSM 17448</strain>
    </source>
</reference>
<dbReference type="InterPro" id="IPR050595">
    <property type="entry name" value="Bact_response_regulator"/>
</dbReference>
<dbReference type="CDD" id="cd17574">
    <property type="entry name" value="REC_OmpR"/>
    <property type="match status" value="1"/>
</dbReference>
<evidence type="ECO:0000313" key="6">
    <source>
        <dbReference type="Proteomes" id="UP000002875"/>
    </source>
</evidence>
<feature type="domain" description="Response regulatory" evidence="4">
    <location>
        <begin position="8"/>
        <end position="124"/>
    </location>
</feature>
<accession>A0ABM5N5Z3</accession>
<evidence type="ECO:0000313" key="5">
    <source>
        <dbReference type="EMBL" id="AFK04931.1"/>
    </source>
</evidence>
<keyword evidence="1 3" id="KW-0597">Phosphoprotein</keyword>
<dbReference type="PANTHER" id="PTHR44591">
    <property type="entry name" value="STRESS RESPONSE REGULATOR PROTEIN 1"/>
    <property type="match status" value="1"/>
</dbReference>
<proteinExistence type="predicted"/>
<evidence type="ECO:0000256" key="1">
    <source>
        <dbReference type="ARBA" id="ARBA00022553"/>
    </source>
</evidence>
<keyword evidence="2" id="KW-0902">Two-component regulatory system</keyword>